<keyword evidence="2" id="KW-1185">Reference proteome</keyword>
<evidence type="ECO:0000313" key="1">
    <source>
        <dbReference type="EMBL" id="SON49378.1"/>
    </source>
</evidence>
<dbReference type="InterPro" id="IPR047111">
    <property type="entry name" value="YbaP-like"/>
</dbReference>
<dbReference type="AlphaFoldDB" id="A0A2N8ZBW4"/>
<dbReference type="EMBL" id="LT960611">
    <property type="protein sequence ID" value="SON49378.1"/>
    <property type="molecule type" value="Genomic_DNA"/>
</dbReference>
<dbReference type="OrthoDB" id="357294at2"/>
<protein>
    <submittedName>
        <fullName evidence="1">Putative GumN protein</fullName>
    </submittedName>
</protein>
<sequence>MPNHIELGAIKLMINLKRFSIIGALLASFITQNSSAEPIYWVAQKQQVQLLLLGSIHVGDASMYPLPSPVMNFLEHSDGFVSEIDLTNQSAPVLPQSELSTQQALNSLQTNKLTTLLKQHRLPIEAMLSSPPWLTAMSLQMKQINALGYHGEFGVDKVLTKQAVKLNIPMYPLETIDFQLNMLNSLPENGAPLLTELIEQWDKADDIFECQIDSWKNGDKDSLLTLLDSEEYDETMINMLLGDRNRAWAKQLDSGLLPKSGQFFVVVGALHLIGEDNLITLMKQQGWQIEQLSNSKTTSCI</sequence>
<dbReference type="PANTHER" id="PTHR40590:SF1">
    <property type="entry name" value="CYTOPLASMIC PROTEIN"/>
    <property type="match status" value="1"/>
</dbReference>
<proteinExistence type="predicted"/>
<evidence type="ECO:0000313" key="2">
    <source>
        <dbReference type="Proteomes" id="UP000235828"/>
    </source>
</evidence>
<organism evidence="1 2">
    <name type="scientific">Vibrio tapetis subsp. tapetis</name>
    <dbReference type="NCBI Taxonomy" id="1671868"/>
    <lineage>
        <taxon>Bacteria</taxon>
        <taxon>Pseudomonadati</taxon>
        <taxon>Pseudomonadota</taxon>
        <taxon>Gammaproteobacteria</taxon>
        <taxon>Vibrionales</taxon>
        <taxon>Vibrionaceae</taxon>
        <taxon>Vibrio</taxon>
    </lineage>
</organism>
<reference evidence="1 2" key="1">
    <citation type="submission" date="2017-10" db="EMBL/GenBank/DDBJ databases">
        <authorList>
            <person name="Banno H."/>
            <person name="Chua N.-H."/>
        </authorList>
    </citation>
    <scope>NUCLEOTIDE SEQUENCE [LARGE SCALE GENOMIC DNA]</scope>
    <source>
        <strain evidence="1">Vibrio tapetis CECT4600</strain>
    </source>
</reference>
<accession>A0A2N8ZBW4</accession>
<dbReference type="Pfam" id="PF01963">
    <property type="entry name" value="TraB_PrgY_gumN"/>
    <property type="match status" value="1"/>
</dbReference>
<dbReference type="CDD" id="cd14789">
    <property type="entry name" value="Tiki"/>
    <property type="match status" value="1"/>
</dbReference>
<dbReference type="PANTHER" id="PTHR40590">
    <property type="entry name" value="CYTOPLASMIC PROTEIN-RELATED"/>
    <property type="match status" value="1"/>
</dbReference>
<dbReference type="Proteomes" id="UP000235828">
    <property type="component" value="Chromosome A"/>
</dbReference>
<dbReference type="KEGG" id="vta:A1399"/>
<gene>
    <name evidence="1" type="ORF">VTAP4600_A1399</name>
</gene>
<dbReference type="InterPro" id="IPR002816">
    <property type="entry name" value="TraB/PrgY/GumN_fam"/>
</dbReference>
<name>A0A2N8ZBW4_9VIBR</name>